<proteinExistence type="predicted"/>
<reference evidence="2" key="1">
    <citation type="journal article" date="2023" name="Nat. Plants">
        <title>Single-cell RNA sequencing provides a high-resolution roadmap for understanding the multicellular compartmentation of specialized metabolism.</title>
        <authorList>
            <person name="Sun S."/>
            <person name="Shen X."/>
            <person name="Li Y."/>
            <person name="Li Y."/>
            <person name="Wang S."/>
            <person name="Li R."/>
            <person name="Zhang H."/>
            <person name="Shen G."/>
            <person name="Guo B."/>
            <person name="Wei J."/>
            <person name="Xu J."/>
            <person name="St-Pierre B."/>
            <person name="Chen S."/>
            <person name="Sun C."/>
        </authorList>
    </citation>
    <scope>NUCLEOTIDE SEQUENCE [LARGE SCALE GENOMIC DNA]</scope>
</reference>
<organism evidence="1 2">
    <name type="scientific">Catharanthus roseus</name>
    <name type="common">Madagascar periwinkle</name>
    <name type="synonym">Vinca rosea</name>
    <dbReference type="NCBI Taxonomy" id="4058"/>
    <lineage>
        <taxon>Eukaryota</taxon>
        <taxon>Viridiplantae</taxon>
        <taxon>Streptophyta</taxon>
        <taxon>Embryophyta</taxon>
        <taxon>Tracheophyta</taxon>
        <taxon>Spermatophyta</taxon>
        <taxon>Magnoliopsida</taxon>
        <taxon>eudicotyledons</taxon>
        <taxon>Gunneridae</taxon>
        <taxon>Pentapetalae</taxon>
        <taxon>asterids</taxon>
        <taxon>lamiids</taxon>
        <taxon>Gentianales</taxon>
        <taxon>Apocynaceae</taxon>
        <taxon>Rauvolfioideae</taxon>
        <taxon>Vinceae</taxon>
        <taxon>Catharanthinae</taxon>
        <taxon>Catharanthus</taxon>
    </lineage>
</organism>
<gene>
    <name evidence="1" type="ORF">M9H77_18036</name>
</gene>
<protein>
    <submittedName>
        <fullName evidence="1">Uncharacterized protein</fullName>
    </submittedName>
</protein>
<dbReference type="EMBL" id="CM044704">
    <property type="protein sequence ID" value="KAI5668183.1"/>
    <property type="molecule type" value="Genomic_DNA"/>
</dbReference>
<keyword evidence="2" id="KW-1185">Reference proteome</keyword>
<name>A0ACC0B6M8_CATRO</name>
<comment type="caution">
    <text evidence="1">The sequence shown here is derived from an EMBL/GenBank/DDBJ whole genome shotgun (WGS) entry which is preliminary data.</text>
</comment>
<evidence type="ECO:0000313" key="2">
    <source>
        <dbReference type="Proteomes" id="UP001060085"/>
    </source>
</evidence>
<sequence length="113" mass="12587">MTIHMTDSSNTVNLHLRVASHINKAKVTKLQIIKYVLVLADASQLRNQASDCGCFEGPDKKHWMSWDKVSHPIDHNGLGISSVHHLSTTFAGKLWCLVADALASFKLLLQIHM</sequence>
<accession>A0ACC0B6M8</accession>
<dbReference type="Proteomes" id="UP001060085">
    <property type="component" value="Linkage Group LG04"/>
</dbReference>
<evidence type="ECO:0000313" key="1">
    <source>
        <dbReference type="EMBL" id="KAI5668183.1"/>
    </source>
</evidence>